<accession>D5DEE9</accession>
<dbReference type="Proteomes" id="UP000002365">
    <property type="component" value="Chromosome"/>
</dbReference>
<gene>
    <name evidence="1" type="ordered locus">BMD_2259</name>
</gene>
<proteinExistence type="predicted"/>
<evidence type="ECO:0000313" key="2">
    <source>
        <dbReference type="Proteomes" id="UP000002365"/>
    </source>
</evidence>
<protein>
    <submittedName>
        <fullName evidence="1">Uncharacterized protein</fullName>
    </submittedName>
</protein>
<organism evidence="1 2">
    <name type="scientific">Priestia megaterium (strain DSM 319 / IMG 1521)</name>
    <name type="common">Bacillus megaterium</name>
    <dbReference type="NCBI Taxonomy" id="592022"/>
    <lineage>
        <taxon>Bacteria</taxon>
        <taxon>Bacillati</taxon>
        <taxon>Bacillota</taxon>
        <taxon>Bacilli</taxon>
        <taxon>Bacillales</taxon>
        <taxon>Bacillaceae</taxon>
        <taxon>Priestia</taxon>
    </lineage>
</organism>
<dbReference type="EMBL" id="CP001982">
    <property type="protein sequence ID" value="ADF39107.1"/>
    <property type="molecule type" value="Genomic_DNA"/>
</dbReference>
<sequence length="96" mass="11035">MSRFDIETLKKIRDDLQEIHSTAISNYHDYPELMDTIDHLARVANMFANDKIENLVNNNLRADPQGYIVSKLSSASSRMKNYQKGIGKREVGSYEN</sequence>
<dbReference type="KEGG" id="bmd:BMD_2259"/>
<reference evidence="1 2" key="1">
    <citation type="journal article" date="2011" name="J. Bacteriol.">
        <title>Genome sequences of the biotechnologically important Bacillus megaterium strains QM B1551 and DSM319.</title>
        <authorList>
            <person name="Eppinger M."/>
            <person name="Bunk B."/>
            <person name="Johns M.A."/>
            <person name="Edirisinghe J.N."/>
            <person name="Kutumbaka K.K."/>
            <person name="Koenig S.S."/>
            <person name="Huot Creasy H."/>
            <person name="Rosovitz M.J."/>
            <person name="Riley D.R."/>
            <person name="Daugherty S."/>
            <person name="Martin M."/>
            <person name="Elbourne L.D."/>
            <person name="Paulsen I."/>
            <person name="Biedendieck R."/>
            <person name="Braun C."/>
            <person name="Grayburn S."/>
            <person name="Dhingra S."/>
            <person name="Lukyanchuk V."/>
            <person name="Ball B."/>
            <person name="Ul-Qamar R."/>
            <person name="Seibel J."/>
            <person name="Bremer E."/>
            <person name="Jahn D."/>
            <person name="Ravel J."/>
            <person name="Vary P.S."/>
        </authorList>
    </citation>
    <scope>NUCLEOTIDE SEQUENCE [LARGE SCALE GENOMIC DNA]</scope>
    <source>
        <strain evidence="2">DSM 319 / IMG 1521</strain>
    </source>
</reference>
<evidence type="ECO:0000313" key="1">
    <source>
        <dbReference type="EMBL" id="ADF39107.1"/>
    </source>
</evidence>
<dbReference type="RefSeq" id="WP_013083107.1">
    <property type="nucleotide sequence ID" value="NC_014103.1"/>
</dbReference>
<name>D5DEE9_PRIM3</name>
<dbReference type="HOGENOM" id="CLU_2353996_0_0_9"/>
<dbReference type="AlphaFoldDB" id="D5DEE9"/>